<keyword evidence="2" id="KW-1185">Reference proteome</keyword>
<comment type="caution">
    <text evidence="1">The sequence shown here is derived from an EMBL/GenBank/DDBJ whole genome shotgun (WGS) entry which is preliminary data.</text>
</comment>
<organism evidence="1 2">
    <name type="scientific">Aporhodopirellula rubra</name>
    <dbReference type="NCBI Taxonomy" id="980271"/>
    <lineage>
        <taxon>Bacteria</taxon>
        <taxon>Pseudomonadati</taxon>
        <taxon>Planctomycetota</taxon>
        <taxon>Planctomycetia</taxon>
        <taxon>Pirellulales</taxon>
        <taxon>Pirellulaceae</taxon>
        <taxon>Aporhodopirellula</taxon>
    </lineage>
</organism>
<dbReference type="Proteomes" id="UP000536179">
    <property type="component" value="Unassembled WGS sequence"/>
</dbReference>
<evidence type="ECO:0000313" key="2">
    <source>
        <dbReference type="Proteomes" id="UP000536179"/>
    </source>
</evidence>
<dbReference type="AlphaFoldDB" id="A0A7W5E4N4"/>
<proteinExistence type="predicted"/>
<protein>
    <submittedName>
        <fullName evidence="1">Uncharacterized protein</fullName>
    </submittedName>
</protein>
<name>A0A7W5E4N4_9BACT</name>
<sequence length="126" mass="13634">MRTLISKLNVIRATRVSGILCNGFDGMVTRVAVLTERLADAVWRAYMVHHSERPELFRKPLYASVGSTAAAIGREKHSAFSRGTDLTCPSQSRCWGHPQSMEFKGHSVTSTAKPANSAGTGFNPAG</sequence>
<reference evidence="1 2" key="1">
    <citation type="submission" date="2020-08" db="EMBL/GenBank/DDBJ databases">
        <title>Genomic Encyclopedia of Type Strains, Phase III (KMG-III): the genomes of soil and plant-associated and newly described type strains.</title>
        <authorList>
            <person name="Whitman W."/>
        </authorList>
    </citation>
    <scope>NUCLEOTIDE SEQUENCE [LARGE SCALE GENOMIC DNA]</scope>
    <source>
        <strain evidence="1 2">CECT 8075</strain>
    </source>
</reference>
<accession>A0A7W5E4N4</accession>
<dbReference type="RefSeq" id="WP_184308239.1">
    <property type="nucleotide sequence ID" value="NZ_JACHXU010000025.1"/>
</dbReference>
<gene>
    <name evidence="1" type="ORF">FHS27_005373</name>
</gene>
<evidence type="ECO:0000313" key="1">
    <source>
        <dbReference type="EMBL" id="MBB3209533.1"/>
    </source>
</evidence>
<dbReference type="EMBL" id="JACHXU010000025">
    <property type="protein sequence ID" value="MBB3209533.1"/>
    <property type="molecule type" value="Genomic_DNA"/>
</dbReference>